<protein>
    <submittedName>
        <fullName evidence="2">N-acetylneuraminate synthase</fullName>
    </submittedName>
</protein>
<dbReference type="AlphaFoldDB" id="A0A399ILN8"/>
<dbReference type="EMBL" id="QXDJ01000003">
    <property type="protein sequence ID" value="RII33943.1"/>
    <property type="molecule type" value="Genomic_DNA"/>
</dbReference>
<dbReference type="InterPro" id="IPR013132">
    <property type="entry name" value="PseI/NeuA/B-like_N"/>
</dbReference>
<feature type="domain" description="PseI/NeuA/B-like" evidence="1">
    <location>
        <begin position="23"/>
        <end position="259"/>
    </location>
</feature>
<organism evidence="2 3">
    <name type="scientific">Clostridium chromiireducens</name>
    <dbReference type="NCBI Taxonomy" id="225345"/>
    <lineage>
        <taxon>Bacteria</taxon>
        <taxon>Bacillati</taxon>
        <taxon>Bacillota</taxon>
        <taxon>Clostridia</taxon>
        <taxon>Eubacteriales</taxon>
        <taxon>Clostridiaceae</taxon>
        <taxon>Clostridium</taxon>
    </lineage>
</organism>
<sequence length="274" mass="31369">MKTYIIAEIGINHNGDMKIAKKLIDIAVIAGCDAVKFQKRTIDKVYRKEMLDSPRVSPWGNTQRAQKEGLEFNEKEYDEINEYCKAKGIDWFASAWDVDSQKFLQKYRLKYNKVASAMLTNYELLKEIASEGKYTFISTGMSNHEEIDRAIEVFKNENCEFELMHCNSTYPMKNEDANLLMIKKLKEKYDCKVGYSGHETGTLVSICAVTLGATSVERHITLDKKMYGSDQGASIEPYELCKLVKEIREVEKILGNGEKLLSQAELEVRKKLRG</sequence>
<name>A0A399ILN8_9CLOT</name>
<gene>
    <name evidence="2" type="ORF">D2A34_12195</name>
</gene>
<evidence type="ECO:0000313" key="2">
    <source>
        <dbReference type="EMBL" id="RII33943.1"/>
    </source>
</evidence>
<reference evidence="2 3" key="1">
    <citation type="submission" date="2018-08" db="EMBL/GenBank/DDBJ databases">
        <title>Genome of Clostridium chromiireducens C1, DSM12136.</title>
        <authorList>
            <person name="Xing M."/>
            <person name="Wei Y."/>
            <person name="Ang E.L."/>
            <person name="Zhao H."/>
            <person name="Zhang Y."/>
        </authorList>
    </citation>
    <scope>NUCLEOTIDE SEQUENCE [LARGE SCALE GENOMIC DNA]</scope>
    <source>
        <strain evidence="2 3">C1</strain>
    </source>
</reference>
<dbReference type="PANTHER" id="PTHR42966">
    <property type="entry name" value="N-ACETYLNEURAMINATE SYNTHASE"/>
    <property type="match status" value="1"/>
</dbReference>
<dbReference type="Proteomes" id="UP000265930">
    <property type="component" value="Unassembled WGS sequence"/>
</dbReference>
<dbReference type="Gene3D" id="3.20.20.70">
    <property type="entry name" value="Aldolase class I"/>
    <property type="match status" value="1"/>
</dbReference>
<dbReference type="PANTHER" id="PTHR42966:SF3">
    <property type="entry name" value="BLR5971 PROTEIN"/>
    <property type="match status" value="1"/>
</dbReference>
<dbReference type="Pfam" id="PF03102">
    <property type="entry name" value="NeuB"/>
    <property type="match status" value="1"/>
</dbReference>
<evidence type="ECO:0000259" key="1">
    <source>
        <dbReference type="Pfam" id="PF03102"/>
    </source>
</evidence>
<comment type="caution">
    <text evidence="2">The sequence shown here is derived from an EMBL/GenBank/DDBJ whole genome shotgun (WGS) entry which is preliminary data.</text>
</comment>
<accession>A0A399ILN8</accession>
<evidence type="ECO:0000313" key="3">
    <source>
        <dbReference type="Proteomes" id="UP000265930"/>
    </source>
</evidence>
<dbReference type="InterPro" id="IPR013785">
    <property type="entry name" value="Aldolase_TIM"/>
</dbReference>
<proteinExistence type="predicted"/>
<dbReference type="GO" id="GO:0047444">
    <property type="term" value="F:N-acylneuraminate-9-phosphate synthase activity"/>
    <property type="evidence" value="ECO:0007669"/>
    <property type="project" value="TreeGrafter"/>
</dbReference>
<dbReference type="RefSeq" id="WP_119366788.1">
    <property type="nucleotide sequence ID" value="NZ_QXDJ01000003.1"/>
</dbReference>
<dbReference type="InterPro" id="IPR051690">
    <property type="entry name" value="PseI-like"/>
</dbReference>
<dbReference type="SUPFAM" id="SSF51569">
    <property type="entry name" value="Aldolase"/>
    <property type="match status" value="1"/>
</dbReference>
<dbReference type="GO" id="GO:0016051">
    <property type="term" value="P:carbohydrate biosynthetic process"/>
    <property type="evidence" value="ECO:0007669"/>
    <property type="project" value="InterPro"/>
</dbReference>